<protein>
    <submittedName>
        <fullName evidence="1">Uncharacterized protein</fullName>
    </submittedName>
</protein>
<dbReference type="Pfam" id="PF22000">
    <property type="entry name" value="DUF6929"/>
    <property type="match status" value="1"/>
</dbReference>
<dbReference type="SUPFAM" id="SSF50965">
    <property type="entry name" value="Galactose oxidase, central domain"/>
    <property type="match status" value="1"/>
</dbReference>
<dbReference type="EMBL" id="FWYB01000012">
    <property type="protein sequence ID" value="SMD08884.1"/>
    <property type="molecule type" value="Genomic_DNA"/>
</dbReference>
<dbReference type="STRING" id="475255.SAMN04488101_11274"/>
<dbReference type="RefSeq" id="WP_084291086.1">
    <property type="nucleotide sequence ID" value="NZ_FWYB01000012.1"/>
</dbReference>
<dbReference type="Proteomes" id="UP000192678">
    <property type="component" value="Unassembled WGS sequence"/>
</dbReference>
<accession>A0A1W2EGM6</accession>
<reference evidence="1 2" key="1">
    <citation type="submission" date="2017-04" db="EMBL/GenBank/DDBJ databases">
        <authorList>
            <person name="Afonso C.L."/>
            <person name="Miller P.J."/>
            <person name="Scott M.A."/>
            <person name="Spackman E."/>
            <person name="Goraichik I."/>
            <person name="Dimitrov K.M."/>
            <person name="Suarez D.L."/>
            <person name="Swayne D.E."/>
        </authorList>
    </citation>
    <scope>NUCLEOTIDE SEQUENCE [LARGE SCALE GENOMIC DNA]</scope>
    <source>
        <strain evidence="1 2">DSM 19625</strain>
    </source>
</reference>
<name>A0A1W2EGM6_9SPHI</name>
<organism evidence="1 2">
    <name type="scientific">Pedobacter nyackensis</name>
    <dbReference type="NCBI Taxonomy" id="475255"/>
    <lineage>
        <taxon>Bacteria</taxon>
        <taxon>Pseudomonadati</taxon>
        <taxon>Bacteroidota</taxon>
        <taxon>Sphingobacteriia</taxon>
        <taxon>Sphingobacteriales</taxon>
        <taxon>Sphingobacteriaceae</taxon>
        <taxon>Pedobacter</taxon>
    </lineage>
</organism>
<dbReference type="InterPro" id="IPR053851">
    <property type="entry name" value="DUF6929"/>
</dbReference>
<dbReference type="AlphaFoldDB" id="A0A1W2EGM6"/>
<sequence>MNRLTIELLFHIIGIGSASGLFLKDNSLYVIGDNSSYFYEYELKSSALKRYALSEYPTENITKKVKPDFEALAFYGDSFYLFGSGSTENRTKMVQLNSANKERVSVLDLSALYKSMQVLAGLNAENFNIEGVVHTGDSWYFFNRGNGNSGRNIVFIVHGEDLNGNANITFTEFKLPEIRGCQVSFTDAIEVGDKLYFLGAAENTNSTYNDGEVLGSIIGCIDVKTMKVVFTKEISDRHKFEGLTLQHNSENELSFLLCEDNDSDKLGADIYLLKLKP</sequence>
<dbReference type="OrthoDB" id="6710009at2"/>
<evidence type="ECO:0000313" key="1">
    <source>
        <dbReference type="EMBL" id="SMD08884.1"/>
    </source>
</evidence>
<gene>
    <name evidence="1" type="ORF">SAMN04488101_11274</name>
</gene>
<evidence type="ECO:0000313" key="2">
    <source>
        <dbReference type="Proteomes" id="UP000192678"/>
    </source>
</evidence>
<keyword evidence="2" id="KW-1185">Reference proteome</keyword>
<proteinExistence type="predicted"/>
<dbReference type="InterPro" id="IPR011043">
    <property type="entry name" value="Gal_Oxase/kelch_b-propeller"/>
</dbReference>